<proteinExistence type="predicted"/>
<dbReference type="Proteomes" id="UP000281553">
    <property type="component" value="Unassembled WGS sequence"/>
</dbReference>
<sequence length="91" mass="10242">MRSRLCSESGMPPVTDLSQLVTEATRAHNYVRTYEEHLVQGICLTTGPPPDDGNLWKIDLQAVEQSMPLDRITLLRQLAMQRAAQRLCAYA</sequence>
<feature type="non-terminal residue" evidence="1">
    <location>
        <position position="91"/>
    </location>
</feature>
<evidence type="ECO:0000313" key="1">
    <source>
        <dbReference type="EMBL" id="VDN44532.1"/>
    </source>
</evidence>
<organism evidence="1 2">
    <name type="scientific">Dibothriocephalus latus</name>
    <name type="common">Fish tapeworm</name>
    <name type="synonym">Diphyllobothrium latum</name>
    <dbReference type="NCBI Taxonomy" id="60516"/>
    <lineage>
        <taxon>Eukaryota</taxon>
        <taxon>Metazoa</taxon>
        <taxon>Spiralia</taxon>
        <taxon>Lophotrochozoa</taxon>
        <taxon>Platyhelminthes</taxon>
        <taxon>Cestoda</taxon>
        <taxon>Eucestoda</taxon>
        <taxon>Diphyllobothriidea</taxon>
        <taxon>Diphyllobothriidae</taxon>
        <taxon>Dibothriocephalus</taxon>
    </lineage>
</organism>
<dbReference type="EMBL" id="UYRU01111980">
    <property type="protein sequence ID" value="VDN44532.1"/>
    <property type="molecule type" value="Genomic_DNA"/>
</dbReference>
<accession>A0A3P7RMP9</accession>
<protein>
    <submittedName>
        <fullName evidence="1">Uncharacterized protein</fullName>
    </submittedName>
</protein>
<evidence type="ECO:0000313" key="2">
    <source>
        <dbReference type="Proteomes" id="UP000281553"/>
    </source>
</evidence>
<gene>
    <name evidence="1" type="ORF">DILT_LOCUS19360</name>
</gene>
<dbReference type="AlphaFoldDB" id="A0A3P7RMP9"/>
<name>A0A3P7RMP9_DIBLA</name>
<reference evidence="1 2" key="1">
    <citation type="submission" date="2018-11" db="EMBL/GenBank/DDBJ databases">
        <authorList>
            <consortium name="Pathogen Informatics"/>
        </authorList>
    </citation>
    <scope>NUCLEOTIDE SEQUENCE [LARGE SCALE GENOMIC DNA]</scope>
</reference>
<keyword evidence="2" id="KW-1185">Reference proteome</keyword>